<evidence type="ECO:0000256" key="1">
    <source>
        <dbReference type="ARBA" id="ARBA00001927"/>
    </source>
</evidence>
<evidence type="ECO:0000256" key="6">
    <source>
        <dbReference type="ARBA" id="ARBA00023014"/>
    </source>
</evidence>
<dbReference type="AlphaFoldDB" id="A0A3G9IXU0"/>
<evidence type="ECO:0000256" key="7">
    <source>
        <dbReference type="ARBA" id="ARBA00023291"/>
    </source>
</evidence>
<keyword evidence="9" id="KW-1185">Reference proteome</keyword>
<evidence type="ECO:0000256" key="4">
    <source>
        <dbReference type="ARBA" id="ARBA00022982"/>
    </source>
</evidence>
<evidence type="ECO:0000313" key="9">
    <source>
        <dbReference type="Proteomes" id="UP000271573"/>
    </source>
</evidence>
<evidence type="ECO:0000313" key="8">
    <source>
        <dbReference type="EMBL" id="BBH16108.1"/>
    </source>
</evidence>
<keyword evidence="7" id="KW-0003">3Fe-4S</keyword>
<dbReference type="SUPFAM" id="SSF54862">
    <property type="entry name" value="4Fe-4S ferredoxins"/>
    <property type="match status" value="1"/>
</dbReference>
<keyword evidence="5" id="KW-0408">Iron</keyword>
<sequence>MSRIEADHGLCEGIGMCETTAHEYFEVGDDGFVKVLQDSPGAGDEALVKSAVEACPVWALKLV</sequence>
<dbReference type="InterPro" id="IPR051269">
    <property type="entry name" value="Fe-S_cluster_ET"/>
</dbReference>
<dbReference type="OrthoDB" id="9803319at2"/>
<reference evidence="8 9" key="1">
    <citation type="submission" date="2018-11" db="EMBL/GenBank/DDBJ databases">
        <title>Complete genome sequence of Nocardioides baekrokdamisoli strain KCTC 39748.</title>
        <authorList>
            <person name="Kang S.W."/>
            <person name="Lee K.C."/>
            <person name="Kim K.K."/>
            <person name="Kim J.S."/>
            <person name="Kim D.S."/>
            <person name="Ko S.H."/>
            <person name="Yang S.H."/>
            <person name="Shin Y.K."/>
            <person name="Lee J.S."/>
        </authorList>
    </citation>
    <scope>NUCLEOTIDE SEQUENCE [LARGE SCALE GENOMIC DNA]</scope>
    <source>
        <strain evidence="8 9">KCTC 39748</strain>
    </source>
</reference>
<dbReference type="PANTHER" id="PTHR36923">
    <property type="entry name" value="FERREDOXIN"/>
    <property type="match status" value="1"/>
</dbReference>
<accession>A0A3G9IXU0</accession>
<evidence type="ECO:0000256" key="5">
    <source>
        <dbReference type="ARBA" id="ARBA00023004"/>
    </source>
</evidence>
<dbReference type="KEGG" id="nbe:Back2_03950"/>
<dbReference type="PANTHER" id="PTHR36923:SF3">
    <property type="entry name" value="FERREDOXIN"/>
    <property type="match status" value="1"/>
</dbReference>
<dbReference type="Gene3D" id="3.30.70.20">
    <property type="match status" value="1"/>
</dbReference>
<dbReference type="GO" id="GO:0051538">
    <property type="term" value="F:3 iron, 4 sulfur cluster binding"/>
    <property type="evidence" value="ECO:0007669"/>
    <property type="project" value="UniProtKB-KW"/>
</dbReference>
<protein>
    <recommendedName>
        <fullName evidence="10">Ferredoxin</fullName>
    </recommendedName>
</protein>
<dbReference type="GO" id="GO:0046872">
    <property type="term" value="F:metal ion binding"/>
    <property type="evidence" value="ECO:0007669"/>
    <property type="project" value="UniProtKB-KW"/>
</dbReference>
<keyword evidence="2" id="KW-0813">Transport</keyword>
<organism evidence="8 9">
    <name type="scientific">Nocardioides baekrokdamisoli</name>
    <dbReference type="NCBI Taxonomy" id="1804624"/>
    <lineage>
        <taxon>Bacteria</taxon>
        <taxon>Bacillati</taxon>
        <taxon>Actinomycetota</taxon>
        <taxon>Actinomycetes</taxon>
        <taxon>Propionibacteriales</taxon>
        <taxon>Nocardioidaceae</taxon>
        <taxon>Nocardioides</taxon>
    </lineage>
</organism>
<keyword evidence="4" id="KW-0249">Electron transport</keyword>
<dbReference type="EMBL" id="AP019307">
    <property type="protein sequence ID" value="BBH16108.1"/>
    <property type="molecule type" value="Genomic_DNA"/>
</dbReference>
<keyword evidence="6" id="KW-0411">Iron-sulfur</keyword>
<evidence type="ECO:0008006" key="10">
    <source>
        <dbReference type="Google" id="ProtNLM"/>
    </source>
</evidence>
<dbReference type="RefSeq" id="WP_125566283.1">
    <property type="nucleotide sequence ID" value="NZ_AP019307.1"/>
</dbReference>
<evidence type="ECO:0000256" key="3">
    <source>
        <dbReference type="ARBA" id="ARBA00022723"/>
    </source>
</evidence>
<proteinExistence type="predicted"/>
<keyword evidence="3" id="KW-0479">Metal-binding</keyword>
<dbReference type="Pfam" id="PF13459">
    <property type="entry name" value="Fer4_15"/>
    <property type="match status" value="1"/>
</dbReference>
<name>A0A3G9IXU0_9ACTN</name>
<evidence type="ECO:0000256" key="2">
    <source>
        <dbReference type="ARBA" id="ARBA00022448"/>
    </source>
</evidence>
<comment type="cofactor">
    <cofactor evidence="1">
        <name>[3Fe-4S] cluster</name>
        <dbReference type="ChEBI" id="CHEBI:21137"/>
    </cofactor>
</comment>
<dbReference type="Proteomes" id="UP000271573">
    <property type="component" value="Chromosome"/>
</dbReference>
<gene>
    <name evidence="8" type="ORF">Back2_03950</name>
</gene>